<dbReference type="InterPro" id="IPR012878">
    <property type="entry name" value="Beta-AFase-like_GH127_cat"/>
</dbReference>
<feature type="domain" description="Non-reducing end beta-L-arabinofuranosidase-like GH127 middle" evidence="3">
    <location>
        <begin position="448"/>
        <end position="542"/>
    </location>
</feature>
<keyword evidence="5" id="KW-1185">Reference proteome</keyword>
<dbReference type="RefSeq" id="WP_317974565.1">
    <property type="nucleotide sequence ID" value="NZ_BTFW01000001.1"/>
</dbReference>
<evidence type="ECO:0000259" key="1">
    <source>
        <dbReference type="Pfam" id="PF07944"/>
    </source>
</evidence>
<dbReference type="InterPro" id="IPR046544">
    <property type="entry name" value="GH146_SB_dom"/>
</dbReference>
<evidence type="ECO:0000259" key="3">
    <source>
        <dbReference type="Pfam" id="PF20736"/>
    </source>
</evidence>
<dbReference type="GO" id="GO:0016787">
    <property type="term" value="F:hydrolase activity"/>
    <property type="evidence" value="ECO:0007669"/>
    <property type="project" value="UniProtKB-KW"/>
</dbReference>
<feature type="domain" description="Glycoside hydrolase GH146 substrate-binding" evidence="2">
    <location>
        <begin position="655"/>
        <end position="786"/>
    </location>
</feature>
<evidence type="ECO:0000313" key="4">
    <source>
        <dbReference type="EMBL" id="GMM60800.1"/>
    </source>
</evidence>
<dbReference type="EMBL" id="BTFW01000001">
    <property type="protein sequence ID" value="GMM60800.1"/>
    <property type="molecule type" value="Genomic_DNA"/>
</dbReference>
<evidence type="ECO:0000313" key="5">
    <source>
        <dbReference type="Proteomes" id="UP001187221"/>
    </source>
</evidence>
<name>A0ABQ6P7E5_9SPHN</name>
<gene>
    <name evidence="4" type="ORF">NUTIK01_15770</name>
</gene>
<dbReference type="SUPFAM" id="SSF48208">
    <property type="entry name" value="Six-hairpin glycosidases"/>
    <property type="match status" value="1"/>
</dbReference>
<sequence length="795" mass="88025">MKANRREWMAGVAALAICAVPLRGFAAVVAPRVPLRAKPLPLTDVRLRPSAFATAVEVNIEYLMSLEPDRFLHNFRKYAGLEPKAPIYGGWESDTIAGHSLGHYMSALVLAWQQTGNAECRRRADYIVGELALCQAQRHDGYIGALGRKTRDGAIVDGEAIFPEVMRGEIKSGGFDLNGSWSPLYTVHKYFAGLLDIHAAWGNPEALRVAIGLAGYFEKVFAALDDAQMQDLLGCEYGGLNESYAELYARTGDARWMAVAERIFDRKVLGPLVAQEDRLANFHANTQVPKLIGLARIHELTGKDDPGRAARFFWERVTQHHSYVIGGNADREYFFAPDTIALHLTESTCEHCNTYNMLKLTRQLYGWQPDGALFDYYERAHLNHVLSAQNPATGGFTYMTPMMSGAARGYSQPGEEVFWCCVGSGMESHAKHGDSIYWTGHDGAGGDTLFVNLYIPSTMVWQDKGLSATLDTEYPFRPDIRFTLDAVKRDGFRLALRIPGWAKGKATITVNGQPAMVTQANGYAFLDRRWKKGDVVALNLPLDLRLEPATGSDDVVALVRGPLVMAADLGPVETEWAGVEPAMVGDNPLAAFAPMVSDRPRYQTSGIMRPGNLVFVPFYSQYDRRSAVYFKRFTQGGWKNEEAAYLAEQARQKDLAARSIDVMHLGEMQPERDHELISDISYPVAYRGRNGRDARSGGYFEFAMKVKPGPLVLQASYWGGERSRVFDILVDGVKIATQRLDEDRPGTFFDVDYPLPEALTKGKSKVKVRFVPADRSSAGPVFGVRLFAARAGAGQ</sequence>
<dbReference type="PANTHER" id="PTHR31151:SF0">
    <property type="entry name" value="PROLINE-TRNA LIGASE (DUF1680)"/>
    <property type="match status" value="1"/>
</dbReference>
<dbReference type="Pfam" id="PF20620">
    <property type="entry name" value="DUF6805"/>
    <property type="match status" value="1"/>
</dbReference>
<reference evidence="4 5" key="1">
    <citation type="submission" date="2023-06" db="EMBL/GenBank/DDBJ databases">
        <title>Draft genome sequence of Novosphingobium sp. strain IK01.</title>
        <authorList>
            <person name="Hatamoto M."/>
            <person name="Ikarashi T."/>
            <person name="Yamaguchi T."/>
        </authorList>
    </citation>
    <scope>NUCLEOTIDE SEQUENCE [LARGE SCALE GENOMIC DNA]</scope>
    <source>
        <strain evidence="4 5">IK01</strain>
    </source>
</reference>
<proteinExistence type="predicted"/>
<protein>
    <submittedName>
        <fullName evidence="4">Glycoside hydrolase family 127 protein</fullName>
    </submittedName>
</protein>
<dbReference type="Pfam" id="PF07944">
    <property type="entry name" value="Beta-AFase-like_GH127_cat"/>
    <property type="match status" value="1"/>
</dbReference>
<feature type="domain" description="Non-reducing end beta-L-arabinofuranosidase-like GH127 catalytic" evidence="1">
    <location>
        <begin position="44"/>
        <end position="433"/>
    </location>
</feature>
<comment type="caution">
    <text evidence="4">The sequence shown here is derived from an EMBL/GenBank/DDBJ whole genome shotgun (WGS) entry which is preliminary data.</text>
</comment>
<dbReference type="Proteomes" id="UP001187221">
    <property type="component" value="Unassembled WGS sequence"/>
</dbReference>
<keyword evidence="4" id="KW-0378">Hydrolase</keyword>
<dbReference type="InterPro" id="IPR049046">
    <property type="entry name" value="Beta-AFase-like_GH127_middle"/>
</dbReference>
<organism evidence="4 5">
    <name type="scientific">Novosphingobium pituita</name>
    <dbReference type="NCBI Taxonomy" id="3056842"/>
    <lineage>
        <taxon>Bacteria</taxon>
        <taxon>Pseudomonadati</taxon>
        <taxon>Pseudomonadota</taxon>
        <taxon>Alphaproteobacteria</taxon>
        <taxon>Sphingomonadales</taxon>
        <taxon>Sphingomonadaceae</taxon>
        <taxon>Novosphingobium</taxon>
    </lineage>
</organism>
<evidence type="ECO:0000259" key="2">
    <source>
        <dbReference type="Pfam" id="PF20620"/>
    </source>
</evidence>
<dbReference type="InterPro" id="IPR008928">
    <property type="entry name" value="6-hairpin_glycosidase_sf"/>
</dbReference>
<dbReference type="PANTHER" id="PTHR31151">
    <property type="entry name" value="PROLINE-TRNA LIGASE (DUF1680)"/>
    <property type="match status" value="1"/>
</dbReference>
<accession>A0ABQ6P7E5</accession>
<dbReference type="Pfam" id="PF20736">
    <property type="entry name" value="Glyco_hydro127M"/>
    <property type="match status" value="1"/>
</dbReference>